<dbReference type="PANTHER" id="PTHR30160">
    <property type="entry name" value="TETRAACYLDISACCHARIDE 4'-KINASE-RELATED"/>
    <property type="match status" value="1"/>
</dbReference>
<reference evidence="3 4" key="1">
    <citation type="submission" date="2021-03" db="EMBL/GenBank/DDBJ databases">
        <title>Genomic and phenotypic characterization of Chloracidobacterium isolates provides evidence for multiple species.</title>
        <authorList>
            <person name="Saini M.K."/>
            <person name="Costas A.M.G."/>
            <person name="Tank M."/>
            <person name="Bryant D.A."/>
        </authorList>
    </citation>
    <scope>NUCLEOTIDE SEQUENCE [LARGE SCALE GENOMIC DNA]</scope>
    <source>
        <strain evidence="3 4">BV2-C</strain>
    </source>
</reference>
<dbReference type="InterPro" id="IPR002201">
    <property type="entry name" value="Glyco_trans_9"/>
</dbReference>
<dbReference type="InterPro" id="IPR051199">
    <property type="entry name" value="LPS_LOS_Heptosyltrfase"/>
</dbReference>
<evidence type="ECO:0000256" key="1">
    <source>
        <dbReference type="ARBA" id="ARBA00022676"/>
    </source>
</evidence>
<name>A0ABX8BD66_9BACT</name>
<dbReference type="EMBL" id="CP072649">
    <property type="protein sequence ID" value="QUW04367.1"/>
    <property type="molecule type" value="Genomic_DNA"/>
</dbReference>
<dbReference type="Gene3D" id="3.40.50.2000">
    <property type="entry name" value="Glycogen Phosphorylase B"/>
    <property type="match status" value="2"/>
</dbReference>
<dbReference type="PANTHER" id="PTHR30160:SF1">
    <property type="entry name" value="LIPOPOLYSACCHARIDE 1,2-N-ACETYLGLUCOSAMINETRANSFERASE-RELATED"/>
    <property type="match status" value="1"/>
</dbReference>
<evidence type="ECO:0008006" key="5">
    <source>
        <dbReference type="Google" id="ProtNLM"/>
    </source>
</evidence>
<organism evidence="3 4">
    <name type="scientific">Chloracidobacterium validum</name>
    <dbReference type="NCBI Taxonomy" id="2821543"/>
    <lineage>
        <taxon>Bacteria</taxon>
        <taxon>Pseudomonadati</taxon>
        <taxon>Acidobacteriota</taxon>
        <taxon>Terriglobia</taxon>
        <taxon>Terriglobales</taxon>
        <taxon>Acidobacteriaceae</taxon>
        <taxon>Chloracidobacterium</taxon>
    </lineage>
</organism>
<keyword evidence="1" id="KW-0328">Glycosyltransferase</keyword>
<dbReference type="SUPFAM" id="SSF53756">
    <property type="entry name" value="UDP-Glycosyltransferase/glycogen phosphorylase"/>
    <property type="match status" value="1"/>
</dbReference>
<protein>
    <recommendedName>
        <fullName evidence="5">ADP-heptose:LPS heptosyltransferase</fullName>
    </recommendedName>
</protein>
<dbReference type="RefSeq" id="WP_211430256.1">
    <property type="nucleotide sequence ID" value="NZ_CP072649.1"/>
</dbReference>
<evidence type="ECO:0000256" key="2">
    <source>
        <dbReference type="ARBA" id="ARBA00022679"/>
    </source>
</evidence>
<proteinExistence type="predicted"/>
<gene>
    <name evidence="3" type="ORF">J8C06_11230</name>
</gene>
<sequence>MQQLLFTHSGSRVEFLLSLPALQAARKHLGQTRIWLAAPDFACQVARLAGCVDTTLALGAHRSTVSHPSLVKALRALTALRQTSFDAVVTLTEDAVEQAGTFLIRARKRLVRRPAAGRTRPHLTDAVAMLIAELGVPPPLPTPQLTLPPDARLAETQKLAKLGWRDDRLTIALHPTVGFAPQVWPSEYFAELGTRLVMEYGVQLLVIETEEEPGLTERLRPEWKRHNLKPVVLRRPGVATLAAALAQASVVVGSNCAPVHLAVAVRTPSVVVMNGDFDSSYLAPRGRRDRLLYALPSRPVTVDEVFGAVCQVMAASRTGALLASDD</sequence>
<keyword evidence="4" id="KW-1185">Reference proteome</keyword>
<evidence type="ECO:0000313" key="3">
    <source>
        <dbReference type="EMBL" id="QUW04367.1"/>
    </source>
</evidence>
<dbReference type="Proteomes" id="UP000676506">
    <property type="component" value="Chromosome 2"/>
</dbReference>
<dbReference type="Pfam" id="PF01075">
    <property type="entry name" value="Glyco_transf_9"/>
    <property type="match status" value="1"/>
</dbReference>
<keyword evidence="2" id="KW-0808">Transferase</keyword>
<accession>A0ABX8BD66</accession>
<evidence type="ECO:0000313" key="4">
    <source>
        <dbReference type="Proteomes" id="UP000676506"/>
    </source>
</evidence>